<feature type="transmembrane region" description="Helical" evidence="1">
    <location>
        <begin position="280"/>
        <end position="297"/>
    </location>
</feature>
<dbReference type="RefSeq" id="XP_013078968.2">
    <property type="nucleotide sequence ID" value="XM_013223514.2"/>
</dbReference>
<evidence type="ECO:0000256" key="1">
    <source>
        <dbReference type="SAM" id="Phobius"/>
    </source>
</evidence>
<feature type="transmembrane region" description="Helical" evidence="1">
    <location>
        <begin position="252"/>
        <end position="274"/>
    </location>
</feature>
<gene>
    <name evidence="2" type="primary">106064876</name>
</gene>
<dbReference type="AlphaFoldDB" id="A0A2C9M8D2"/>
<feature type="transmembrane region" description="Helical" evidence="1">
    <location>
        <begin position="164"/>
        <end position="181"/>
    </location>
</feature>
<evidence type="ECO:0000313" key="2">
    <source>
        <dbReference type="EnsemblMetazoa" id="BGLB039735-PB"/>
    </source>
</evidence>
<reference evidence="2" key="1">
    <citation type="submission" date="2020-05" db="UniProtKB">
        <authorList>
            <consortium name="EnsemblMetazoa"/>
        </authorList>
    </citation>
    <scope>IDENTIFICATION</scope>
    <source>
        <strain evidence="2">BB02</strain>
    </source>
</reference>
<dbReference type="EnsemblMetazoa" id="BGLB039735-RB">
    <property type="protein sequence ID" value="BGLB039735-PB"/>
    <property type="gene ID" value="BGLB039735"/>
</dbReference>
<dbReference type="VEuPathDB" id="VectorBase:BGLB039735"/>
<feature type="transmembrane region" description="Helical" evidence="1">
    <location>
        <begin position="49"/>
        <end position="71"/>
    </location>
</feature>
<accession>A0A2C9M8D2</accession>
<keyword evidence="1" id="KW-0472">Membrane</keyword>
<dbReference type="EnsemblMetazoa" id="BGLB039735-RC">
    <property type="protein sequence ID" value="BGLB039735-PC"/>
    <property type="gene ID" value="BGLB039735"/>
</dbReference>
<organism evidence="2 3">
    <name type="scientific">Biomphalaria glabrata</name>
    <name type="common">Bloodfluke planorb</name>
    <name type="synonym">Freshwater snail</name>
    <dbReference type="NCBI Taxonomy" id="6526"/>
    <lineage>
        <taxon>Eukaryota</taxon>
        <taxon>Metazoa</taxon>
        <taxon>Spiralia</taxon>
        <taxon>Lophotrochozoa</taxon>
        <taxon>Mollusca</taxon>
        <taxon>Gastropoda</taxon>
        <taxon>Heterobranchia</taxon>
        <taxon>Euthyneura</taxon>
        <taxon>Panpulmonata</taxon>
        <taxon>Hygrophila</taxon>
        <taxon>Lymnaeoidea</taxon>
        <taxon>Planorbidae</taxon>
        <taxon>Biomphalaria</taxon>
    </lineage>
</organism>
<dbReference type="RefSeq" id="XP_013078967.2">
    <property type="nucleotide sequence ID" value="XM_013223513.2"/>
</dbReference>
<feature type="transmembrane region" description="Helical" evidence="1">
    <location>
        <begin position="135"/>
        <end position="152"/>
    </location>
</feature>
<protein>
    <recommendedName>
        <fullName evidence="4">EamA domain-containing protein</fullName>
    </recommendedName>
</protein>
<feature type="transmembrane region" description="Helical" evidence="1">
    <location>
        <begin position="330"/>
        <end position="347"/>
    </location>
</feature>
<name>A0A2C9M8D2_BIOGL</name>
<dbReference type="OrthoDB" id="6068151at2759"/>
<sequence length="393" mass="43912">MADDIHDYKPLSGPLLLGFFITLILALNASSREQAALLREAYQDSNESVLLIFTALVTLFQIWATLSLLSVETVRGDLPNKEALVIIVFCHAGNLFLHDYLASLGSLETSLCMAFFQPLLTLLALWLVTSVIPRWPTLVSTMAIGIGCTFMSIKSSTVLSSDRTSLICALSAFALILRNIVLRHLISSEHVKFKLRDKRSIGAATLASILVLMIMFFQVSSILQVPVLCGFVTCSLSAVLAYVTVQMLKSYSLVVLSLFQVWALLVEAVIITPSDHRPDIFAIIIAIVFIVFGHYVFMKDYHEHHNSTSSALIPTYAQKPVNTHEQYTRIEFLMFTCLVLGVIFYVFQPRVSQRDLQTLSYVGLDKIIRRLLTFEPVDLSSIDDEQAHPHQLP</sequence>
<dbReference type="KEGG" id="bgt:106064876"/>
<keyword evidence="1" id="KW-1133">Transmembrane helix</keyword>
<dbReference type="RefSeq" id="XP_013078966.2">
    <property type="nucleotide sequence ID" value="XM_013223512.2"/>
</dbReference>
<dbReference type="EnsemblMetazoa" id="BGLB039735-RA">
    <property type="protein sequence ID" value="BGLB039735-PA"/>
    <property type="gene ID" value="BGLB039735"/>
</dbReference>
<feature type="transmembrane region" description="Helical" evidence="1">
    <location>
        <begin position="107"/>
        <end position="128"/>
    </location>
</feature>
<proteinExistence type="predicted"/>
<feature type="transmembrane region" description="Helical" evidence="1">
    <location>
        <begin position="225"/>
        <end position="245"/>
    </location>
</feature>
<feature type="transmembrane region" description="Helical" evidence="1">
    <location>
        <begin position="201"/>
        <end position="219"/>
    </location>
</feature>
<feature type="transmembrane region" description="Helical" evidence="1">
    <location>
        <begin position="12"/>
        <end position="29"/>
    </location>
</feature>
<evidence type="ECO:0008006" key="4">
    <source>
        <dbReference type="Google" id="ProtNLM"/>
    </source>
</evidence>
<dbReference type="VEuPathDB" id="VectorBase:BGLAX_036987"/>
<dbReference type="Proteomes" id="UP000076420">
    <property type="component" value="Unassembled WGS sequence"/>
</dbReference>
<evidence type="ECO:0000313" key="3">
    <source>
        <dbReference type="Proteomes" id="UP000076420"/>
    </source>
</evidence>
<keyword evidence="1" id="KW-0812">Transmembrane</keyword>